<evidence type="ECO:0008006" key="11">
    <source>
        <dbReference type="Google" id="ProtNLM"/>
    </source>
</evidence>
<keyword evidence="10" id="KW-1185">Reference proteome</keyword>
<comment type="caution">
    <text evidence="9">The sequence shown here is derived from an EMBL/GenBank/DDBJ whole genome shotgun (WGS) entry which is preliminary data.</text>
</comment>
<feature type="region of interest" description="Disordered" evidence="8">
    <location>
        <begin position="1"/>
        <end position="47"/>
    </location>
</feature>
<feature type="compositionally biased region" description="Polar residues" evidence="8">
    <location>
        <begin position="155"/>
        <end position="166"/>
    </location>
</feature>
<name>A0A1E3BHM9_ASPCR</name>
<dbReference type="GO" id="GO:0051301">
    <property type="term" value="P:cell division"/>
    <property type="evidence" value="ECO:0007669"/>
    <property type="project" value="UniProtKB-KW"/>
</dbReference>
<dbReference type="GO" id="GO:0007059">
    <property type="term" value="P:chromosome segregation"/>
    <property type="evidence" value="ECO:0007669"/>
    <property type="project" value="UniProtKB-KW"/>
</dbReference>
<dbReference type="InterPro" id="IPR016024">
    <property type="entry name" value="ARM-type_fold"/>
</dbReference>
<feature type="region of interest" description="Disordered" evidence="8">
    <location>
        <begin position="135"/>
        <end position="284"/>
    </location>
</feature>
<dbReference type="OrthoDB" id="5565328at2759"/>
<reference evidence="9 10" key="1">
    <citation type="journal article" date="2016" name="BMC Genomics">
        <title>Comparative genomic and transcriptomic analyses of the Fuzhuan brick tea-fermentation fungus Aspergillus cristatus.</title>
        <authorList>
            <person name="Ge Y."/>
            <person name="Wang Y."/>
            <person name="Liu Y."/>
            <person name="Tan Y."/>
            <person name="Ren X."/>
            <person name="Zhang X."/>
            <person name="Hyde K.D."/>
            <person name="Liu Y."/>
            <person name="Liu Z."/>
        </authorList>
    </citation>
    <scope>NUCLEOTIDE SEQUENCE [LARGE SCALE GENOMIC DNA]</scope>
    <source>
        <strain evidence="9 10">GZAAS20.1005</strain>
    </source>
</reference>
<dbReference type="AlphaFoldDB" id="A0A1E3BHM9"/>
<feature type="compositionally biased region" description="Polar residues" evidence="8">
    <location>
        <begin position="204"/>
        <end position="229"/>
    </location>
</feature>
<keyword evidence="4" id="KW-0498">Mitosis</keyword>
<comment type="similarity">
    <text evidence="2">Belongs to the SCC4/mau-2 family.</text>
</comment>
<accession>A0A1E3BHM9</accession>
<keyword evidence="7" id="KW-0131">Cell cycle</keyword>
<feature type="compositionally biased region" description="Polar residues" evidence="8">
    <location>
        <begin position="35"/>
        <end position="47"/>
    </location>
</feature>
<organism evidence="9 10">
    <name type="scientific">Aspergillus cristatus</name>
    <name type="common">Chinese Fuzhuan brick tea-fermentation fungus</name>
    <name type="synonym">Eurotium cristatum</name>
    <dbReference type="NCBI Taxonomy" id="573508"/>
    <lineage>
        <taxon>Eukaryota</taxon>
        <taxon>Fungi</taxon>
        <taxon>Dikarya</taxon>
        <taxon>Ascomycota</taxon>
        <taxon>Pezizomycotina</taxon>
        <taxon>Eurotiomycetes</taxon>
        <taxon>Eurotiomycetidae</taxon>
        <taxon>Eurotiales</taxon>
        <taxon>Aspergillaceae</taxon>
        <taxon>Aspergillus</taxon>
        <taxon>Aspergillus subgen. Aspergillus</taxon>
    </lineage>
</organism>
<sequence length="921" mass="101720">MSYPPPHNGHYPPQYLQQQPPRQHPQQPIQPPQFLYNNINPVQSPQSPYQYGKPVVYPQVIPNFNSYAQAFNSQQHVQQPQPVPPPQPQYVNPVDLFQQTPVGPAIPSQFNTFGTSQYTGQPAASVANNNPDCSPALPTVSGSTQPSFYPAPSASPGSNNAYNQYPQVAPKPQTTPLQTKPAPSPIPASTPVPASVASPNPVPTTASATMPSVASSTPTVAPASVSRSMTSTPTAPTPTPRPVPQVLIPASSPEVQQKLLKQQAVRKQGQAQRQGSQQAARKQGKPSVDYQVLLLSLADEYLNAAHSHGTTVASLRREDDVEEYYKLLATGLGCLEAVLKNWRLQPRMEALVRLRYARVLFEETDNDLEAETALSKGIDLCERNRMLDLKYSMQHLLARMLHKTNPRASLKAVDGMIQDVEAYRHSAWEYAFRFLRVSLSLSLSSPNYQDSVSALHHLHKISQMANRNGDKAVSAMAAVIEALAHLQLGSNFDSIEQAQRAVATARSHQLNDDLRHIPQLITLVQMVDICCNLLEYDVNQSAQKLRVLQEIMDERLNYPNWRVDGSFSVPLNGKSAGPSSIDTGDILQVQNGTLLLSFSWLPQHDLYALCYFLSSVTLSAKNSHDGRKAEKFLQEGRRMLNSSFETPENVAESMVNANKRIEWRRTLCCNIILQQVFLACCRTDWDFARQNLNELRQIAQELGDNLSDDVQCLMEYTAGTIAQATGDLKTALTIFQSPLLSLPPNASKTTRNDPRRDIAILAAINTALIIRDPSHPSHSLLPTILSTIESFAKTSPNKYIQAAYYLINAIVQTESTIQTKQFLQQALQSATAISNSQITCMTLTFMSWKYFRGVVGEQAEKSARAGRAMAKKANNRLWVSVTDEMLAETLERQGKGEEAGSVRDEGMRITMGLPGALRRGI</sequence>
<keyword evidence="5" id="KW-0159">Chromosome partition</keyword>
<comment type="subcellular location">
    <subcellularLocation>
        <location evidence="1">Nucleus</location>
    </subcellularLocation>
</comment>
<dbReference type="PROSITE" id="PS50007">
    <property type="entry name" value="PIPLC_X_DOMAIN"/>
    <property type="match status" value="1"/>
</dbReference>
<feature type="compositionally biased region" description="Low complexity" evidence="8">
    <location>
        <begin position="12"/>
        <end position="27"/>
    </location>
</feature>
<feature type="compositionally biased region" description="Low complexity" evidence="8">
    <location>
        <begin position="266"/>
        <end position="281"/>
    </location>
</feature>
<evidence type="ECO:0000256" key="4">
    <source>
        <dbReference type="ARBA" id="ARBA00022776"/>
    </source>
</evidence>
<dbReference type="PANTHER" id="PTHR21394">
    <property type="entry name" value="MAU2 CHROMATID COHESION FACTOR HOMOLOG"/>
    <property type="match status" value="1"/>
</dbReference>
<dbReference type="STRING" id="573508.A0A1E3BHM9"/>
<evidence type="ECO:0000256" key="6">
    <source>
        <dbReference type="ARBA" id="ARBA00023242"/>
    </source>
</evidence>
<evidence type="ECO:0000256" key="5">
    <source>
        <dbReference type="ARBA" id="ARBA00022829"/>
    </source>
</evidence>
<dbReference type="Pfam" id="PF10345">
    <property type="entry name" value="Cohesin_load"/>
    <property type="match status" value="1"/>
</dbReference>
<evidence type="ECO:0000313" key="9">
    <source>
        <dbReference type="EMBL" id="ODM20408.1"/>
    </source>
</evidence>
<keyword evidence="3" id="KW-0132">Cell division</keyword>
<proteinExistence type="inferred from homology"/>
<evidence type="ECO:0000313" key="10">
    <source>
        <dbReference type="Proteomes" id="UP000094569"/>
    </source>
</evidence>
<feature type="compositionally biased region" description="Low complexity" evidence="8">
    <location>
        <begin position="170"/>
        <end position="181"/>
    </location>
</feature>
<dbReference type="InterPro" id="IPR019440">
    <property type="entry name" value="MAU2"/>
</dbReference>
<protein>
    <recommendedName>
        <fullName evidence="11">75k gamma secalin</fullName>
    </recommendedName>
</protein>
<dbReference type="SUPFAM" id="SSF48371">
    <property type="entry name" value="ARM repeat"/>
    <property type="match status" value="1"/>
</dbReference>
<dbReference type="EMBL" id="JXNT01000003">
    <property type="protein sequence ID" value="ODM20408.1"/>
    <property type="molecule type" value="Genomic_DNA"/>
</dbReference>
<dbReference type="VEuPathDB" id="FungiDB:SI65_03461"/>
<evidence type="ECO:0000256" key="2">
    <source>
        <dbReference type="ARBA" id="ARBA00008585"/>
    </source>
</evidence>
<evidence type="ECO:0000256" key="7">
    <source>
        <dbReference type="ARBA" id="ARBA00023306"/>
    </source>
</evidence>
<dbReference type="Proteomes" id="UP000094569">
    <property type="component" value="Unassembled WGS sequence"/>
</dbReference>
<dbReference type="GO" id="GO:0005634">
    <property type="term" value="C:nucleus"/>
    <property type="evidence" value="ECO:0007669"/>
    <property type="project" value="UniProtKB-SubCell"/>
</dbReference>
<evidence type="ECO:0000256" key="1">
    <source>
        <dbReference type="ARBA" id="ARBA00004123"/>
    </source>
</evidence>
<gene>
    <name evidence="9" type="ORF">SI65_03461</name>
</gene>
<keyword evidence="6" id="KW-0539">Nucleus</keyword>
<dbReference type="GO" id="GO:0007064">
    <property type="term" value="P:mitotic sister chromatid cohesion"/>
    <property type="evidence" value="ECO:0007669"/>
    <property type="project" value="InterPro"/>
</dbReference>
<evidence type="ECO:0000256" key="8">
    <source>
        <dbReference type="SAM" id="MobiDB-lite"/>
    </source>
</evidence>
<evidence type="ECO:0000256" key="3">
    <source>
        <dbReference type="ARBA" id="ARBA00022618"/>
    </source>
</evidence>